<dbReference type="InterPro" id="IPR036388">
    <property type="entry name" value="WH-like_DNA-bd_sf"/>
</dbReference>
<dbReference type="Proteomes" id="UP000290921">
    <property type="component" value="Unassembled WGS sequence"/>
</dbReference>
<dbReference type="InterPro" id="IPR013324">
    <property type="entry name" value="RNA_pol_sigma_r3/r4-like"/>
</dbReference>
<dbReference type="Gene3D" id="1.10.10.10">
    <property type="entry name" value="Winged helix-like DNA-binding domain superfamily/Winged helix DNA-binding domain"/>
    <property type="match status" value="1"/>
</dbReference>
<sequence length="161" mass="18911">MLYNYFIKGEIIKSKKELIQMLEKQIDKLEEQIKTNNVKIEPELNMGISYDEKVQTSTDGTSYAEKAVIRAVEGLEMDKAEKLEEIFKLEKDIMDIERESKIIELNIGMLSEEDKKFIEMKYKERMSVEEIAEKINLSRTAGYNKRDKIVENIIHWNKVLG</sequence>
<protein>
    <submittedName>
        <fullName evidence="2">Sigma-70 family RNA polymerase sigma factor</fullName>
    </submittedName>
</protein>
<keyword evidence="1" id="KW-0175">Coiled coil</keyword>
<feature type="coiled-coil region" evidence="1">
    <location>
        <begin position="72"/>
        <end position="99"/>
    </location>
</feature>
<name>A0A4Q0VHT9_CLOTA</name>
<dbReference type="AlphaFoldDB" id="A0A4Q0VHT9"/>
<proteinExistence type="predicted"/>
<gene>
    <name evidence="2" type="ORF">DP130_01540</name>
</gene>
<evidence type="ECO:0000313" key="2">
    <source>
        <dbReference type="EMBL" id="RXI50792.1"/>
    </source>
</evidence>
<accession>A0A4Q0VHT9</accession>
<dbReference type="EMBL" id="QMAP01000001">
    <property type="protein sequence ID" value="RXI50792.1"/>
    <property type="molecule type" value="Genomic_DNA"/>
</dbReference>
<evidence type="ECO:0000256" key="1">
    <source>
        <dbReference type="SAM" id="Coils"/>
    </source>
</evidence>
<dbReference type="SUPFAM" id="SSF88659">
    <property type="entry name" value="Sigma3 and sigma4 domains of RNA polymerase sigma factors"/>
    <property type="match status" value="1"/>
</dbReference>
<comment type="caution">
    <text evidence="2">The sequence shown here is derived from an EMBL/GenBank/DDBJ whole genome shotgun (WGS) entry which is preliminary data.</text>
</comment>
<reference evidence="2 3" key="1">
    <citation type="submission" date="2018-06" db="EMBL/GenBank/DDBJ databases">
        <title>Genome conservation of Clostridium tetani.</title>
        <authorList>
            <person name="Bruggemann H."/>
            <person name="Popoff M.R."/>
        </authorList>
    </citation>
    <scope>NUCLEOTIDE SEQUENCE [LARGE SCALE GENOMIC DNA]</scope>
    <source>
        <strain evidence="2 3">2017.061</strain>
    </source>
</reference>
<evidence type="ECO:0000313" key="3">
    <source>
        <dbReference type="Proteomes" id="UP000290921"/>
    </source>
</evidence>
<organism evidence="2 3">
    <name type="scientific">Clostridium tetani</name>
    <dbReference type="NCBI Taxonomy" id="1513"/>
    <lineage>
        <taxon>Bacteria</taxon>
        <taxon>Bacillati</taxon>
        <taxon>Bacillota</taxon>
        <taxon>Clostridia</taxon>
        <taxon>Eubacteriales</taxon>
        <taxon>Clostridiaceae</taxon>
        <taxon>Clostridium</taxon>
    </lineage>
</organism>
<feature type="coiled-coil region" evidence="1">
    <location>
        <begin position="12"/>
        <end position="39"/>
    </location>
</feature>